<accession>A0A6N4QWN6</accession>
<comment type="caution">
    <text evidence="3">The sequence shown here is derived from an EMBL/GenBank/DDBJ whole genome shotgun (WGS) entry which is preliminary data.</text>
</comment>
<name>A0A6N4QWN6_9LEPT</name>
<evidence type="ECO:0000313" key="4">
    <source>
        <dbReference type="Proteomes" id="UP000297613"/>
    </source>
</evidence>
<keyword evidence="1" id="KW-0812">Transmembrane</keyword>
<feature type="domain" description="SH3b" evidence="2">
    <location>
        <begin position="205"/>
        <end position="279"/>
    </location>
</feature>
<keyword evidence="1" id="KW-1133">Transmembrane helix</keyword>
<gene>
    <name evidence="3" type="ORF">EHQ83_13545</name>
</gene>
<dbReference type="PROSITE" id="PS51781">
    <property type="entry name" value="SH3B"/>
    <property type="match status" value="1"/>
</dbReference>
<dbReference type="SMART" id="SM00287">
    <property type="entry name" value="SH3b"/>
    <property type="match status" value="1"/>
</dbReference>
<dbReference type="Gene3D" id="2.30.30.40">
    <property type="entry name" value="SH3 Domains"/>
    <property type="match status" value="1"/>
</dbReference>
<protein>
    <recommendedName>
        <fullName evidence="2">SH3b domain-containing protein</fullName>
    </recommendedName>
</protein>
<reference evidence="3 4" key="1">
    <citation type="journal article" date="2019" name="PLoS Negl. Trop. Dis.">
        <title>Revisiting the worldwide diversity of Leptospira species in the environment.</title>
        <authorList>
            <person name="Vincent A.T."/>
            <person name="Schiettekatte O."/>
            <person name="Bourhy P."/>
            <person name="Veyrier F.J."/>
            <person name="Picardeau M."/>
        </authorList>
    </citation>
    <scope>NUCLEOTIDE SEQUENCE [LARGE SCALE GENOMIC DNA]</scope>
    <source>
        <strain evidence="3 4">201702445</strain>
    </source>
</reference>
<organism evidence="3 4">
    <name type="scientific">Leptospira yasudae</name>
    <dbReference type="NCBI Taxonomy" id="2202201"/>
    <lineage>
        <taxon>Bacteria</taxon>
        <taxon>Pseudomonadati</taxon>
        <taxon>Spirochaetota</taxon>
        <taxon>Spirochaetia</taxon>
        <taxon>Leptospirales</taxon>
        <taxon>Leptospiraceae</taxon>
        <taxon>Leptospira</taxon>
    </lineage>
</organism>
<proteinExistence type="predicted"/>
<evidence type="ECO:0000313" key="3">
    <source>
        <dbReference type="EMBL" id="TGL82614.1"/>
    </source>
</evidence>
<dbReference type="EMBL" id="RQGM01000055">
    <property type="protein sequence ID" value="TGL82614.1"/>
    <property type="molecule type" value="Genomic_DNA"/>
</dbReference>
<evidence type="ECO:0000259" key="2">
    <source>
        <dbReference type="PROSITE" id="PS51781"/>
    </source>
</evidence>
<evidence type="ECO:0000256" key="1">
    <source>
        <dbReference type="SAM" id="Phobius"/>
    </source>
</evidence>
<dbReference type="Pfam" id="PF08239">
    <property type="entry name" value="SH3_3"/>
    <property type="match status" value="1"/>
</dbReference>
<dbReference type="AlphaFoldDB" id="A0A6N4QWN6"/>
<dbReference type="RefSeq" id="WP_135574443.1">
    <property type="nucleotide sequence ID" value="NZ_RQGK01000037.1"/>
</dbReference>
<sequence>MRKSFFVALGLIFASILLGFLVWKLLTRKTDSVYRNFSKGNWEDVVLEVLRKKDPDLEDYSYASLSLAEFNSQLLTVPSEKKEKTAQKFAEKSGLKFSKREVSGRTIYTFEDRFFSFLPDGSFLKTRALCKKLTLGAEYETGEVLSRYLTKLISSNPLPLYNEYNLALLKSLSAGSAKELDENGRSKLSRLLEYFSGREDSPFSGGKAEIEGKNLNVRTGPGTENPIAFQFKGGETVFILDRDSRTETIAGKRGSWNQVLDLRNGSVGWIFSGFLKNVASDLTISQSMEESFRALDRAPVWDFEAWKETAAPIGFQGEYHRTEKIALDGDTGIVLHSSQNKYDSICRAVEEPFRDLEFYVSFLGGDEPLPVFTLYAGSPGDLQKAFEIEMDKESISINRNRYITGDNFSKKRFRLNIQSGGAGFQGGLIVAEKKVLSGIDSLETIDASSGIRWRLCLPMARESGDSSLSVFQFKFVP</sequence>
<dbReference type="Proteomes" id="UP000297613">
    <property type="component" value="Unassembled WGS sequence"/>
</dbReference>
<dbReference type="InterPro" id="IPR003646">
    <property type="entry name" value="SH3-like_bac-type"/>
</dbReference>
<keyword evidence="1" id="KW-0472">Membrane</keyword>
<feature type="transmembrane region" description="Helical" evidence="1">
    <location>
        <begin position="6"/>
        <end position="26"/>
    </location>
</feature>